<accession>A0A7R8YUJ4</accession>
<evidence type="ECO:0000256" key="1">
    <source>
        <dbReference type="SAM" id="MobiDB-lite"/>
    </source>
</evidence>
<dbReference type="AlphaFoldDB" id="A0A7R8YUJ4"/>
<dbReference type="Pfam" id="PF00089">
    <property type="entry name" value="Trypsin"/>
    <property type="match status" value="1"/>
</dbReference>
<dbReference type="InterPro" id="IPR001254">
    <property type="entry name" value="Trypsin_dom"/>
</dbReference>
<organism evidence="4 5">
    <name type="scientific">Hermetia illucens</name>
    <name type="common">Black soldier fly</name>
    <dbReference type="NCBI Taxonomy" id="343691"/>
    <lineage>
        <taxon>Eukaryota</taxon>
        <taxon>Metazoa</taxon>
        <taxon>Ecdysozoa</taxon>
        <taxon>Arthropoda</taxon>
        <taxon>Hexapoda</taxon>
        <taxon>Insecta</taxon>
        <taxon>Pterygota</taxon>
        <taxon>Neoptera</taxon>
        <taxon>Endopterygota</taxon>
        <taxon>Diptera</taxon>
        <taxon>Brachycera</taxon>
        <taxon>Stratiomyomorpha</taxon>
        <taxon>Stratiomyidae</taxon>
        <taxon>Hermetiinae</taxon>
        <taxon>Hermetia</taxon>
    </lineage>
</organism>
<dbReference type="Proteomes" id="UP000594454">
    <property type="component" value="Chromosome 3"/>
</dbReference>
<dbReference type="InParanoid" id="A0A7R8YUJ4"/>
<gene>
    <name evidence="4" type="ORF">HERILL_LOCUS7715</name>
</gene>
<protein>
    <recommendedName>
        <fullName evidence="3">Peptidase S1 domain-containing protein</fullName>
    </recommendedName>
</protein>
<keyword evidence="5" id="KW-1185">Reference proteome</keyword>
<dbReference type="EMBL" id="LR899011">
    <property type="protein sequence ID" value="CAD7084841.1"/>
    <property type="molecule type" value="Genomic_DNA"/>
</dbReference>
<evidence type="ECO:0000259" key="3">
    <source>
        <dbReference type="PROSITE" id="PS50240"/>
    </source>
</evidence>
<evidence type="ECO:0000256" key="2">
    <source>
        <dbReference type="SAM" id="SignalP"/>
    </source>
</evidence>
<dbReference type="GO" id="GO:0006508">
    <property type="term" value="P:proteolysis"/>
    <property type="evidence" value="ECO:0007669"/>
    <property type="project" value="InterPro"/>
</dbReference>
<dbReference type="InterPro" id="IPR051333">
    <property type="entry name" value="CLIP_Serine_Protease"/>
</dbReference>
<dbReference type="SUPFAM" id="SSF50494">
    <property type="entry name" value="Trypsin-like serine proteases"/>
    <property type="match status" value="1"/>
</dbReference>
<dbReference type="OrthoDB" id="7726766at2759"/>
<feature type="domain" description="Peptidase S1" evidence="3">
    <location>
        <begin position="66"/>
        <end position="213"/>
    </location>
</feature>
<feature type="signal peptide" evidence="2">
    <location>
        <begin position="1"/>
        <end position="19"/>
    </location>
</feature>
<dbReference type="GO" id="GO:0004252">
    <property type="term" value="F:serine-type endopeptidase activity"/>
    <property type="evidence" value="ECO:0007669"/>
    <property type="project" value="InterPro"/>
</dbReference>
<reference evidence="4 5" key="1">
    <citation type="submission" date="2020-11" db="EMBL/GenBank/DDBJ databases">
        <authorList>
            <person name="Wallbank WR R."/>
            <person name="Pardo Diaz C."/>
            <person name="Kozak K."/>
            <person name="Martin S."/>
            <person name="Jiggins C."/>
            <person name="Moest M."/>
            <person name="Warren A I."/>
            <person name="Generalovic N T."/>
            <person name="Byers J.R.P. K."/>
            <person name="Montejo-Kovacevich G."/>
            <person name="Yen C E."/>
        </authorList>
    </citation>
    <scope>NUCLEOTIDE SEQUENCE [LARGE SCALE GENOMIC DNA]</scope>
</reference>
<evidence type="ECO:0000313" key="4">
    <source>
        <dbReference type="EMBL" id="CAD7084841.1"/>
    </source>
</evidence>
<dbReference type="InterPro" id="IPR009003">
    <property type="entry name" value="Peptidase_S1_PA"/>
</dbReference>
<sequence>MAWRILVISLCLICAEVSADGRDKNTSNAPETTEPYETSFDEQTNPITDDPDSLATTSSNFDYPQLLDNSEARLGQFPYVVAILYSNYGIKCSGALITSFHVLTAARCVVVDETDVNGPQPKFVMAGDIERDETKNGYQELNDISLFIPHPNYVVYHDLQFDIGLLKVQMEFKQNSLLHTINFGGYSPSDLWREHTMTAAGWGQALPVTISPV</sequence>
<dbReference type="PROSITE" id="PS50240">
    <property type="entry name" value="TRYPSIN_DOM"/>
    <property type="match status" value="1"/>
</dbReference>
<dbReference type="PANTHER" id="PTHR24260:SF147">
    <property type="entry name" value="EG:BACR7A4.3 PROTEIN-RELATED"/>
    <property type="match status" value="1"/>
</dbReference>
<keyword evidence="2" id="KW-0732">Signal</keyword>
<name>A0A7R8YUJ4_HERIL</name>
<evidence type="ECO:0000313" key="5">
    <source>
        <dbReference type="Proteomes" id="UP000594454"/>
    </source>
</evidence>
<dbReference type="InterPro" id="IPR043504">
    <property type="entry name" value="Peptidase_S1_PA_chymotrypsin"/>
</dbReference>
<dbReference type="Gene3D" id="2.40.10.10">
    <property type="entry name" value="Trypsin-like serine proteases"/>
    <property type="match status" value="1"/>
</dbReference>
<feature type="region of interest" description="Disordered" evidence="1">
    <location>
        <begin position="21"/>
        <end position="55"/>
    </location>
</feature>
<dbReference type="PANTHER" id="PTHR24260">
    <property type="match status" value="1"/>
</dbReference>
<proteinExistence type="predicted"/>
<feature type="chain" id="PRO_5030665411" description="Peptidase S1 domain-containing protein" evidence="2">
    <location>
        <begin position="20"/>
        <end position="213"/>
    </location>
</feature>